<accession>A0ABT7YT06</accession>
<evidence type="ECO:0000313" key="3">
    <source>
        <dbReference type="Proteomes" id="UP001171902"/>
    </source>
</evidence>
<dbReference type="InterPro" id="IPR025643">
    <property type="entry name" value="R2K_3"/>
</dbReference>
<reference evidence="2" key="1">
    <citation type="submission" date="2023-06" db="EMBL/GenBank/DDBJ databases">
        <title>Gycomyces niveus sp.nov., a novel actinomycete isolated from soil in Shouguang.</title>
        <authorList>
            <person name="Yang X."/>
            <person name="Zhao J."/>
        </authorList>
    </citation>
    <scope>NUCLEOTIDE SEQUENCE</scope>
    <source>
        <strain evidence="2">NEAU C2</strain>
    </source>
</reference>
<dbReference type="Pfam" id="PF14243">
    <property type="entry name" value="R2K_3"/>
    <property type="match status" value="1"/>
</dbReference>
<name>A0ABT7YT06_9ACTN</name>
<protein>
    <submittedName>
        <fullName evidence="2">ATP-grasp domain-containing protein</fullName>
    </submittedName>
</protein>
<dbReference type="RefSeq" id="WP_289958674.1">
    <property type="nucleotide sequence ID" value="NZ_JAUEMJ010000005.1"/>
</dbReference>
<feature type="domain" description="ATP-grasp" evidence="1">
    <location>
        <begin position="140"/>
        <end position="287"/>
    </location>
</feature>
<evidence type="ECO:0000259" key="1">
    <source>
        <dbReference type="Pfam" id="PF14243"/>
    </source>
</evidence>
<evidence type="ECO:0000313" key="2">
    <source>
        <dbReference type="EMBL" id="MDN3241769.1"/>
    </source>
</evidence>
<proteinExistence type="predicted"/>
<comment type="caution">
    <text evidence="2">The sequence shown here is derived from an EMBL/GenBank/DDBJ whole genome shotgun (WGS) entry which is preliminary data.</text>
</comment>
<gene>
    <name evidence="2" type="ORF">QWI33_18735</name>
</gene>
<dbReference type="EMBL" id="JAUEMJ010000005">
    <property type="protein sequence ID" value="MDN3241769.1"/>
    <property type="molecule type" value="Genomic_DNA"/>
</dbReference>
<sequence length="308" mass="32645">MPAALLYCADLLRPRRPDEHFAAEAALAAGLGATVALIDHDALTGGDTARAVARVPANLGTAWYRGWMARADRYAELHRALAARGVRLATGPEQYRAAHELPGWHGTFAALTPASRWIPLGQGEFPAADALAGLAGALPGGPGMVKDFVKSRKDEPEAFFVEDLADVAALRRTAECFIGRQGPDLAGGLVVRAFEDFVGIGGRAAEARVWWVRGEPVVVGPHPDHPEALVEPDLMGVTEAVAALGCPFVTTDLAQRADGTWRVVEAGDGQVSDFPRGTDPEPLIRALIGRPLPHPIHRLADEGPRPSA</sequence>
<dbReference type="Proteomes" id="UP001171902">
    <property type="component" value="Unassembled WGS sequence"/>
</dbReference>
<organism evidence="2 3">
    <name type="scientific">Glycomyces tritici</name>
    <dbReference type="NCBI Taxonomy" id="2665176"/>
    <lineage>
        <taxon>Bacteria</taxon>
        <taxon>Bacillati</taxon>
        <taxon>Actinomycetota</taxon>
        <taxon>Actinomycetes</taxon>
        <taxon>Glycomycetales</taxon>
        <taxon>Glycomycetaceae</taxon>
        <taxon>Glycomyces</taxon>
    </lineage>
</organism>
<keyword evidence="3" id="KW-1185">Reference proteome</keyword>